<gene>
    <name evidence="4" type="ORF">LXO92_10205</name>
</gene>
<keyword evidence="5" id="KW-1185">Reference proteome</keyword>
<feature type="domain" description="AB hydrolase-1" evidence="3">
    <location>
        <begin position="39"/>
        <end position="272"/>
    </location>
</feature>
<evidence type="ECO:0000313" key="5">
    <source>
        <dbReference type="Proteomes" id="UP001320170"/>
    </source>
</evidence>
<comment type="similarity">
    <text evidence="1">Belongs to the peptidase S33 family.</text>
</comment>
<dbReference type="InterPro" id="IPR050266">
    <property type="entry name" value="AB_hydrolase_sf"/>
</dbReference>
<organism evidence="4 5">
    <name type="scientific">Legionella resiliens</name>
    <dbReference type="NCBI Taxonomy" id="2905958"/>
    <lineage>
        <taxon>Bacteria</taxon>
        <taxon>Pseudomonadati</taxon>
        <taxon>Pseudomonadota</taxon>
        <taxon>Gammaproteobacteria</taxon>
        <taxon>Legionellales</taxon>
        <taxon>Legionellaceae</taxon>
        <taxon>Legionella</taxon>
    </lineage>
</organism>
<protein>
    <submittedName>
        <fullName evidence="4">Alpha/beta hydrolase</fullName>
    </submittedName>
</protein>
<dbReference type="EMBL" id="JAJTND010000004">
    <property type="protein sequence ID" value="MCE3532749.1"/>
    <property type="molecule type" value="Genomic_DNA"/>
</dbReference>
<evidence type="ECO:0000259" key="3">
    <source>
        <dbReference type="Pfam" id="PF00561"/>
    </source>
</evidence>
<dbReference type="Gene3D" id="3.40.50.1820">
    <property type="entry name" value="alpha/beta hydrolase"/>
    <property type="match status" value="1"/>
</dbReference>
<dbReference type="RefSeq" id="WP_182352564.1">
    <property type="nucleotide sequence ID" value="NZ_JAJSPM010000005.1"/>
</dbReference>
<dbReference type="Proteomes" id="UP001320170">
    <property type="component" value="Unassembled WGS sequence"/>
</dbReference>
<dbReference type="InterPro" id="IPR000073">
    <property type="entry name" value="AB_hydrolase_1"/>
</dbReference>
<dbReference type="PANTHER" id="PTHR43798:SF33">
    <property type="entry name" value="HYDROLASE, PUTATIVE (AFU_ORTHOLOGUE AFUA_2G14860)-RELATED"/>
    <property type="match status" value="1"/>
</dbReference>
<name>A0ABS8X4T0_9GAMM</name>
<dbReference type="PRINTS" id="PR00111">
    <property type="entry name" value="ABHYDROLASE"/>
</dbReference>
<sequence length="326" mass="37649">MWIKDLFIDIPVRDNGPETRLHIRIVSENEDNLDKMPYVFMLPGGPGANHSHYKDYECLCKTGNMVFIDPRGCGLSDKHEPSSYTMQNYIQDVNEIRKYLNLDEIVLLGKSYGAMCALGYTLDYPKHVSSLILAAGSPSYKNIETARINVEKRATLEQQKACEQLWEGSFKSDEEVDKFFDAMDSMYSWKKRHKLPVSRPAPEYAFAHEPLNQGFGGFLRTFDYEDRLHEIACKTLILVGEEDWVTDKRHSEFMASRIPDNKFIVFPNADHSMESDVPEAFFSSIQTFIKSQYEKKNPHHFFQEKESTNKEKFDLKADVVSGFFNS</sequence>
<evidence type="ECO:0000313" key="4">
    <source>
        <dbReference type="EMBL" id="MCE3532749.1"/>
    </source>
</evidence>
<dbReference type="InterPro" id="IPR029058">
    <property type="entry name" value="AB_hydrolase_fold"/>
</dbReference>
<evidence type="ECO:0000256" key="2">
    <source>
        <dbReference type="ARBA" id="ARBA00022801"/>
    </source>
</evidence>
<dbReference type="Pfam" id="PF00561">
    <property type="entry name" value="Abhydrolase_1"/>
    <property type="match status" value="1"/>
</dbReference>
<dbReference type="GO" id="GO:0016787">
    <property type="term" value="F:hydrolase activity"/>
    <property type="evidence" value="ECO:0007669"/>
    <property type="project" value="UniProtKB-KW"/>
</dbReference>
<dbReference type="PANTHER" id="PTHR43798">
    <property type="entry name" value="MONOACYLGLYCEROL LIPASE"/>
    <property type="match status" value="1"/>
</dbReference>
<comment type="caution">
    <text evidence="4">The sequence shown here is derived from an EMBL/GenBank/DDBJ whole genome shotgun (WGS) entry which is preliminary data.</text>
</comment>
<proteinExistence type="inferred from homology"/>
<keyword evidence="2 4" id="KW-0378">Hydrolase</keyword>
<evidence type="ECO:0000256" key="1">
    <source>
        <dbReference type="ARBA" id="ARBA00010088"/>
    </source>
</evidence>
<reference evidence="4 5" key="1">
    <citation type="journal article" date="2024" name="Pathogens">
        <title>Characterization of a Novel Species of Legionella Isolated from a Healthcare Facility: Legionella resiliens sp. nov.</title>
        <authorList>
            <person name="Cristino S."/>
            <person name="Pascale M.R."/>
            <person name="Marino F."/>
            <person name="Derelitto C."/>
            <person name="Salaris S."/>
            <person name="Orsini M."/>
            <person name="Squarzoni S."/>
            <person name="Grottola A."/>
            <person name="Girolamini L."/>
        </authorList>
    </citation>
    <scope>NUCLEOTIDE SEQUENCE [LARGE SCALE GENOMIC DNA]</scope>
    <source>
        <strain evidence="4 5">8cVS16</strain>
    </source>
</reference>
<accession>A0ABS8X4T0</accession>
<dbReference type="SUPFAM" id="SSF53474">
    <property type="entry name" value="alpha/beta-Hydrolases"/>
    <property type="match status" value="1"/>
</dbReference>
<dbReference type="PRINTS" id="PR00793">
    <property type="entry name" value="PROAMNOPTASE"/>
</dbReference>
<dbReference type="InterPro" id="IPR002410">
    <property type="entry name" value="Peptidase_S33"/>
</dbReference>